<reference evidence="1" key="1">
    <citation type="submission" date="2012-11" db="EMBL/GenBank/DDBJ databases">
        <title>Permanent draft genomes of Rhodopirellula europaea strain SH398 and 6C.</title>
        <authorList>
            <person name="Richter M."/>
            <person name="Richter-Heitmann T."/>
            <person name="Frank C."/>
            <person name="Harder J."/>
            <person name="Glockner F.O."/>
        </authorList>
    </citation>
    <scope>NUCLEOTIDE SEQUENCE</scope>
    <source>
        <strain evidence="1">6C</strain>
    </source>
</reference>
<reference evidence="1" key="2">
    <citation type="journal article" date="2013" name="Mar. Genomics">
        <title>Expression of sulfatases in Rhodopirellula baltica and the diversity of sulfatases in the genus Rhodopirellula.</title>
        <authorList>
            <person name="Wegner C.E."/>
            <person name="Richter-Heitmann T."/>
            <person name="Klindworth A."/>
            <person name="Klockow C."/>
            <person name="Richter M."/>
            <person name="Achstetter T."/>
            <person name="Glockner F.O."/>
            <person name="Harder J."/>
        </authorList>
    </citation>
    <scope>NUCLEOTIDE SEQUENCE [LARGE SCALE GENOMIC DNA]</scope>
    <source>
        <strain evidence="1">6C</strain>
    </source>
</reference>
<name>M2B4Q2_9BACT</name>
<evidence type="ECO:0000313" key="1">
    <source>
        <dbReference type="EMBL" id="EMB16718.1"/>
    </source>
</evidence>
<dbReference type="EMBL" id="ANMO01000117">
    <property type="protein sequence ID" value="EMB16718.1"/>
    <property type="molecule type" value="Genomic_DNA"/>
</dbReference>
<dbReference type="Proteomes" id="UP000011529">
    <property type="component" value="Unassembled WGS sequence"/>
</dbReference>
<dbReference type="PATRIC" id="fig|1263867.3.peg.2700"/>
<sequence length="45" mass="5240">MVRVSQNVAMEWLEKPFAGNCRLDPFTGMPATLARRKYYFLEKCA</sequence>
<proteinExistence type="predicted"/>
<comment type="caution">
    <text evidence="1">The sequence shown here is derived from an EMBL/GenBank/DDBJ whole genome shotgun (WGS) entry which is preliminary data.</text>
</comment>
<protein>
    <submittedName>
        <fullName evidence="1">Uncharacterized protein</fullName>
    </submittedName>
</protein>
<dbReference type="AlphaFoldDB" id="M2B4Q2"/>
<organism evidence="1 2">
    <name type="scientific">Rhodopirellula europaea 6C</name>
    <dbReference type="NCBI Taxonomy" id="1263867"/>
    <lineage>
        <taxon>Bacteria</taxon>
        <taxon>Pseudomonadati</taxon>
        <taxon>Planctomycetota</taxon>
        <taxon>Planctomycetia</taxon>
        <taxon>Pirellulales</taxon>
        <taxon>Pirellulaceae</taxon>
        <taxon>Rhodopirellula</taxon>
    </lineage>
</organism>
<accession>M2B4Q2</accession>
<evidence type="ECO:0000313" key="2">
    <source>
        <dbReference type="Proteomes" id="UP000011529"/>
    </source>
</evidence>
<gene>
    <name evidence="1" type="ORF">RE6C_02533</name>
</gene>
<keyword evidence="2" id="KW-1185">Reference proteome</keyword>